<evidence type="ECO:0000313" key="2">
    <source>
        <dbReference type="Proteomes" id="UP000001549"/>
    </source>
</evidence>
<dbReference type="KEGG" id="fsy:FsymDg_3169"/>
<dbReference type="STRING" id="656024.FsymDg_3169"/>
<dbReference type="Proteomes" id="UP000001549">
    <property type="component" value="Chromosome"/>
</dbReference>
<evidence type="ECO:0000313" key="1">
    <source>
        <dbReference type="EMBL" id="AEH10477.1"/>
    </source>
</evidence>
<proteinExistence type="predicted"/>
<name>F8AYG7_9ACTN</name>
<dbReference type="EMBL" id="CP002801">
    <property type="protein sequence ID" value="AEH10477.1"/>
    <property type="molecule type" value="Genomic_DNA"/>
</dbReference>
<keyword evidence="2" id="KW-1185">Reference proteome</keyword>
<gene>
    <name evidence="1" type="ordered locus">FsymDg_3169</name>
</gene>
<sequence length="69" mass="7798">MLTSTFASPLAPRRRRQGCHGIRRGRDLARFTERMFDDIDIDIGGVGMVAGYTLMIVNGRAFGRYSARY</sequence>
<dbReference type="AlphaFoldDB" id="F8AYG7"/>
<organism evidence="1 2">
    <name type="scientific">Candidatus Protofrankia datiscae</name>
    <dbReference type="NCBI Taxonomy" id="2716812"/>
    <lineage>
        <taxon>Bacteria</taxon>
        <taxon>Bacillati</taxon>
        <taxon>Actinomycetota</taxon>
        <taxon>Actinomycetes</taxon>
        <taxon>Frankiales</taxon>
        <taxon>Frankiaceae</taxon>
        <taxon>Protofrankia</taxon>
    </lineage>
</organism>
<protein>
    <submittedName>
        <fullName evidence="1">Uncharacterized protein</fullName>
    </submittedName>
</protein>
<reference evidence="1 2" key="1">
    <citation type="submission" date="2011-05" db="EMBL/GenBank/DDBJ databases">
        <title>Complete sequence of chromosome of Frankia symbiont of Datisca glomerata.</title>
        <authorList>
            <consortium name="US DOE Joint Genome Institute"/>
            <person name="Lucas S."/>
            <person name="Han J."/>
            <person name="Lapidus A."/>
            <person name="Cheng J.-F."/>
            <person name="Goodwin L."/>
            <person name="Pitluck S."/>
            <person name="Peters L."/>
            <person name="Mikhailova N."/>
            <person name="Chertkov O."/>
            <person name="Teshima H."/>
            <person name="Han C."/>
            <person name="Tapia R."/>
            <person name="Land M."/>
            <person name="Hauser L."/>
            <person name="Kyrpides N."/>
            <person name="Ivanova N."/>
            <person name="Pagani I."/>
            <person name="Berry A."/>
            <person name="Pawlowski K."/>
            <person name="Persson T."/>
            <person name="Vanden Heuvel B."/>
            <person name="Benson D."/>
            <person name="Woyke T."/>
        </authorList>
    </citation>
    <scope>NUCLEOTIDE SEQUENCE [LARGE SCALE GENOMIC DNA]</scope>
    <source>
        <strain evidence="2">4085684</strain>
    </source>
</reference>
<dbReference type="HOGENOM" id="CLU_2769851_0_0_11"/>
<accession>F8AYG7</accession>